<dbReference type="Proteomes" id="UP000323105">
    <property type="component" value="Unassembled WGS sequence"/>
</dbReference>
<reference evidence="3 4" key="1">
    <citation type="submission" date="2013-09" db="EMBL/GenBank/DDBJ databases">
        <title>High correlation between genotypes and phenotypes of environmental bacteria Comamonas testosteroni strains.</title>
        <authorList>
            <person name="Liu L."/>
            <person name="Zhu W."/>
            <person name="Xia X."/>
            <person name="Xu B."/>
            <person name="Luo M."/>
            <person name="Wang G."/>
        </authorList>
    </citation>
    <scope>NUCLEOTIDE SEQUENCE [LARGE SCALE GENOMIC DNA]</scope>
    <source>
        <strain evidence="3 4">JL40</strain>
    </source>
</reference>
<dbReference type="EMBL" id="AWOR01000051">
    <property type="protein sequence ID" value="KGH28257.1"/>
    <property type="molecule type" value="Genomic_DNA"/>
</dbReference>
<dbReference type="Pfam" id="PF11604">
    <property type="entry name" value="CusF_Ec"/>
    <property type="match status" value="1"/>
</dbReference>
<gene>
    <name evidence="2" type="ORF">CTTA_3234</name>
    <name evidence="3" type="ORF">P353_15925</name>
</gene>
<name>A0A096HH94_COMTE</name>
<dbReference type="InterPro" id="IPR042230">
    <property type="entry name" value="CusF_sf"/>
</dbReference>
<feature type="chain" id="PRO_5035986416" evidence="1">
    <location>
        <begin position="22"/>
        <end position="112"/>
    </location>
</feature>
<dbReference type="RefSeq" id="WP_003075106.1">
    <property type="nucleotide sequence ID" value="NZ_AWOR01000051.1"/>
</dbReference>
<evidence type="ECO:0000313" key="2">
    <source>
        <dbReference type="EMBL" id="GEQ76229.1"/>
    </source>
</evidence>
<feature type="signal peptide" evidence="1">
    <location>
        <begin position="1"/>
        <end position="21"/>
    </location>
</feature>
<evidence type="ECO:0000313" key="4">
    <source>
        <dbReference type="Proteomes" id="UP000029553"/>
    </source>
</evidence>
<dbReference type="AlphaFoldDB" id="A0A096HH94"/>
<dbReference type="InterPro" id="IPR021647">
    <property type="entry name" value="CusF_Ec"/>
</dbReference>
<evidence type="ECO:0000313" key="3">
    <source>
        <dbReference type="EMBL" id="KGH28257.1"/>
    </source>
</evidence>
<dbReference type="Proteomes" id="UP000029553">
    <property type="component" value="Unassembled WGS sequence"/>
</dbReference>
<dbReference type="EMBL" id="BKBW01000006">
    <property type="protein sequence ID" value="GEQ76229.1"/>
    <property type="molecule type" value="Genomic_DNA"/>
</dbReference>
<accession>A0A096HH94</accession>
<evidence type="ECO:0000313" key="5">
    <source>
        <dbReference type="Proteomes" id="UP000323105"/>
    </source>
</evidence>
<evidence type="ECO:0000256" key="1">
    <source>
        <dbReference type="SAM" id="SignalP"/>
    </source>
</evidence>
<proteinExistence type="predicted"/>
<organism evidence="3 4">
    <name type="scientific">Comamonas testosteroni</name>
    <name type="common">Pseudomonas testosteroni</name>
    <dbReference type="NCBI Taxonomy" id="285"/>
    <lineage>
        <taxon>Bacteria</taxon>
        <taxon>Pseudomonadati</taxon>
        <taxon>Pseudomonadota</taxon>
        <taxon>Betaproteobacteria</taxon>
        <taxon>Burkholderiales</taxon>
        <taxon>Comamonadaceae</taxon>
        <taxon>Comamonas</taxon>
    </lineage>
</organism>
<protein>
    <submittedName>
        <fullName evidence="3">Metal transporter</fullName>
    </submittedName>
</protein>
<reference evidence="2 5" key="2">
    <citation type="journal article" date="2019" name="Microbiol. Resour. Announc.">
        <title>Draft Genome Sequence of Comamonas testosteroni TA441, a Bacterium That Has a Cryptic Phenol Degradation Gene Cluster.</title>
        <authorList>
            <person name="Arai H."/>
            <person name="Ishii M."/>
        </authorList>
    </citation>
    <scope>NUCLEOTIDE SEQUENCE [LARGE SCALE GENOMIC DNA]</scope>
    <source>
        <strain evidence="2 5">TA441</strain>
    </source>
</reference>
<dbReference type="GeneID" id="69560240"/>
<dbReference type="Gene3D" id="2.40.50.320">
    <property type="entry name" value="Copper binding periplasmic protein CusF"/>
    <property type="match status" value="1"/>
</dbReference>
<sequence length="112" mass="12003">MKANHILATVLALVAFAVVHAQDLKMQMAPGTGASAATMPLVDGEVRKIDVQKNLIVLRHGDIPNLAMPAMTMGFEVADKKMLDGLQVGDKVKFQAKVIKGKAIVTELKPSR</sequence>
<keyword evidence="1" id="KW-0732">Signal</keyword>
<comment type="caution">
    <text evidence="3">The sequence shown here is derived from an EMBL/GenBank/DDBJ whole genome shotgun (WGS) entry which is preliminary data.</text>
</comment>